<dbReference type="RefSeq" id="WP_015202122.1">
    <property type="nucleotide sequence ID" value="NC_019753.1"/>
</dbReference>
<dbReference type="InterPro" id="IPR014468">
    <property type="entry name" value="UCP014979"/>
</dbReference>
<gene>
    <name evidence="1" type="ORF">Cri9333_1089</name>
</gene>
<organism evidence="1 2">
    <name type="scientific">Crinalium epipsammum PCC 9333</name>
    <dbReference type="NCBI Taxonomy" id="1173022"/>
    <lineage>
        <taxon>Bacteria</taxon>
        <taxon>Bacillati</taxon>
        <taxon>Cyanobacteriota</taxon>
        <taxon>Cyanophyceae</taxon>
        <taxon>Gomontiellales</taxon>
        <taxon>Gomontiellaceae</taxon>
        <taxon>Crinalium</taxon>
    </lineage>
</organism>
<dbReference type="STRING" id="1173022.Cri9333_1089"/>
<protein>
    <submittedName>
        <fullName evidence="1">Conserved repeat domain protein</fullName>
    </submittedName>
</protein>
<dbReference type="PIRSF" id="PIRSF014979">
    <property type="entry name" value="UCP014979"/>
    <property type="match status" value="1"/>
</dbReference>
<dbReference type="PATRIC" id="fig|1173022.3.peg.1177"/>
<reference evidence="1 2" key="1">
    <citation type="submission" date="2012-06" db="EMBL/GenBank/DDBJ databases">
        <title>Finished chromosome of genome of Crinalium epipsammum PCC 9333.</title>
        <authorList>
            <consortium name="US DOE Joint Genome Institute"/>
            <person name="Gugger M."/>
            <person name="Coursin T."/>
            <person name="Rippka R."/>
            <person name="Tandeau De Marsac N."/>
            <person name="Huntemann M."/>
            <person name="Wei C.-L."/>
            <person name="Han J."/>
            <person name="Detter J.C."/>
            <person name="Han C."/>
            <person name="Tapia R."/>
            <person name="Davenport K."/>
            <person name="Daligault H."/>
            <person name="Erkkila T."/>
            <person name="Gu W."/>
            <person name="Munk A.C.C."/>
            <person name="Teshima H."/>
            <person name="Xu Y."/>
            <person name="Chain P."/>
            <person name="Chen A."/>
            <person name="Krypides N."/>
            <person name="Mavromatis K."/>
            <person name="Markowitz V."/>
            <person name="Szeto E."/>
            <person name="Ivanova N."/>
            <person name="Mikhailova N."/>
            <person name="Ovchinnikova G."/>
            <person name="Pagani I."/>
            <person name="Pati A."/>
            <person name="Goodwin L."/>
            <person name="Peters L."/>
            <person name="Pitluck S."/>
            <person name="Woyke T."/>
            <person name="Kerfeld C."/>
        </authorList>
    </citation>
    <scope>NUCLEOTIDE SEQUENCE [LARGE SCALE GENOMIC DNA]</scope>
    <source>
        <strain evidence="1 2">PCC 9333</strain>
    </source>
</reference>
<dbReference type="HOGENOM" id="CLU_110275_1_0_3"/>
<proteinExistence type="predicted"/>
<dbReference type="InterPro" id="IPR047589">
    <property type="entry name" value="DUF11_rpt"/>
</dbReference>
<keyword evidence="2" id="KW-1185">Reference proteome</keyword>
<accession>K9VXX5</accession>
<evidence type="ECO:0000313" key="2">
    <source>
        <dbReference type="Proteomes" id="UP000010472"/>
    </source>
</evidence>
<dbReference type="NCBIfam" id="TIGR01451">
    <property type="entry name" value="B_ant_repeat"/>
    <property type="match status" value="1"/>
</dbReference>
<dbReference type="KEGG" id="cep:Cri9333_1089"/>
<evidence type="ECO:0000313" key="1">
    <source>
        <dbReference type="EMBL" id="AFZ12000.1"/>
    </source>
</evidence>
<dbReference type="Proteomes" id="UP000010472">
    <property type="component" value="Chromosome"/>
</dbReference>
<dbReference type="eggNOG" id="COG4719">
    <property type="taxonomic scope" value="Bacteria"/>
</dbReference>
<dbReference type="OrthoDB" id="484368at2"/>
<sequence length="187" mass="20071">MKRLSIGTLGAIALLVAVPVISTIPGVPNLGQMGQALADTVKQAKVQLSLAAEKKVIARNDQGQEKITWQTLQGKAQVNPGDVIRYNINGQNNGDRAAKKLVLNQPIPQGTIYVLNSATGNNGATTTFSIDGGKNFLAKPTIQVKLPNGKTEVRPAPADRYTQVRWTFGEQIQPKATVNASYEVKVR</sequence>
<dbReference type="AlphaFoldDB" id="K9VXX5"/>
<name>K9VXX5_9CYAN</name>
<dbReference type="EMBL" id="CP003620">
    <property type="protein sequence ID" value="AFZ12000.1"/>
    <property type="molecule type" value="Genomic_DNA"/>
</dbReference>